<protein>
    <submittedName>
        <fullName evidence="1">Tautomerase-like protein</fullName>
    </submittedName>
</protein>
<dbReference type="RefSeq" id="WP_111445128.1">
    <property type="nucleotide sequence ID" value="NZ_QKZK01000009.1"/>
</dbReference>
<dbReference type="SUPFAM" id="SSF55331">
    <property type="entry name" value="Tautomerase/MIF"/>
    <property type="match status" value="1"/>
</dbReference>
<comment type="caution">
    <text evidence="1">The sequence shown here is derived from an EMBL/GenBank/DDBJ whole genome shotgun (WGS) entry which is preliminary data.</text>
</comment>
<evidence type="ECO:0000313" key="1">
    <source>
        <dbReference type="EMBL" id="PZX17400.1"/>
    </source>
</evidence>
<dbReference type="PANTHER" id="PTHR38460:SF1">
    <property type="entry name" value="TAUTOMERASE YOLI-RELATED"/>
    <property type="match status" value="1"/>
</dbReference>
<sequence>MGQVKIYGLAKALDDHRTEISDVIHSCVTEALKFPADKRFHRFFPMQPCDFIYPAGRSDRYVIVEIHLFEGRSVDAKKMFYRLMYQRFNALLGVDATDLEIIFIETPRHNWGIRGVAGDELVVDYQVNV</sequence>
<gene>
    <name evidence="1" type="ORF">LX69_01449</name>
</gene>
<evidence type="ECO:0000313" key="2">
    <source>
        <dbReference type="Proteomes" id="UP000249239"/>
    </source>
</evidence>
<organism evidence="1 2">
    <name type="scientific">Breznakibacter xylanolyticus</name>
    <dbReference type="NCBI Taxonomy" id="990"/>
    <lineage>
        <taxon>Bacteria</taxon>
        <taxon>Pseudomonadati</taxon>
        <taxon>Bacteroidota</taxon>
        <taxon>Bacteroidia</taxon>
        <taxon>Marinilabiliales</taxon>
        <taxon>Marinilabiliaceae</taxon>
        <taxon>Breznakibacter</taxon>
    </lineage>
</organism>
<dbReference type="Proteomes" id="UP000249239">
    <property type="component" value="Unassembled WGS sequence"/>
</dbReference>
<dbReference type="InterPro" id="IPR014347">
    <property type="entry name" value="Tautomerase/MIF_sf"/>
</dbReference>
<dbReference type="OrthoDB" id="9804765at2"/>
<name>A0A2W7NBN8_9BACT</name>
<accession>A0A2W7NBN8</accession>
<dbReference type="AlphaFoldDB" id="A0A2W7NBN8"/>
<dbReference type="PANTHER" id="PTHR38460">
    <property type="entry name" value="TAUTOMERASE YOLI-RELATED"/>
    <property type="match status" value="1"/>
</dbReference>
<dbReference type="Gene3D" id="3.30.429.10">
    <property type="entry name" value="Macrophage Migration Inhibitory Factor"/>
    <property type="match status" value="1"/>
</dbReference>
<keyword evidence="2" id="KW-1185">Reference proteome</keyword>
<dbReference type="Pfam" id="PF14552">
    <property type="entry name" value="Tautomerase_2"/>
    <property type="match status" value="1"/>
</dbReference>
<proteinExistence type="predicted"/>
<dbReference type="EMBL" id="QKZK01000009">
    <property type="protein sequence ID" value="PZX17400.1"/>
    <property type="molecule type" value="Genomic_DNA"/>
</dbReference>
<reference evidence="1 2" key="1">
    <citation type="submission" date="2018-06" db="EMBL/GenBank/DDBJ databases">
        <title>Genomic Encyclopedia of Archaeal and Bacterial Type Strains, Phase II (KMG-II): from individual species to whole genera.</title>
        <authorList>
            <person name="Goeker M."/>
        </authorList>
    </citation>
    <scope>NUCLEOTIDE SEQUENCE [LARGE SCALE GENOMIC DNA]</scope>
    <source>
        <strain evidence="1 2">DSM 6779</strain>
    </source>
</reference>
<dbReference type="InterPro" id="IPR037479">
    <property type="entry name" value="Tauto_MSAD"/>
</dbReference>